<evidence type="ECO:0000313" key="1">
    <source>
        <dbReference type="EMBL" id="OJA03717.1"/>
    </source>
</evidence>
<dbReference type="Proteomes" id="UP000182798">
    <property type="component" value="Unassembled WGS sequence"/>
</dbReference>
<protein>
    <submittedName>
        <fullName evidence="1">Cell filamentation protein Fic</fullName>
    </submittedName>
</protein>
<reference evidence="2" key="1">
    <citation type="submission" date="2016-09" db="EMBL/GenBank/DDBJ databases">
        <title>Genome Sequence of Bathymodiolus thermophilus sulfur-oxidizing gill endosymbiont.</title>
        <authorList>
            <person name="Ponnudurai R."/>
            <person name="Kleiner M."/>
            <person name="Sayavedra L."/>
            <person name="Thuermer A."/>
            <person name="Felbeck H."/>
            <person name="Schlueter R."/>
            <person name="Schweder T."/>
            <person name="Markert S."/>
        </authorList>
    </citation>
    <scope>NUCLEOTIDE SEQUENCE [LARGE SCALE GENOMIC DNA]</scope>
    <source>
        <strain evidence="2">BAT/CrabSpa'14</strain>
    </source>
</reference>
<accession>A0A1J8P3X9</accession>
<evidence type="ECO:0000313" key="2">
    <source>
        <dbReference type="Proteomes" id="UP000182798"/>
    </source>
</evidence>
<sequence length="44" mass="5017">MNLTVIIPNQRKALFLAKKQLSELVYDAVNLEGIKYTLPEVQTL</sequence>
<comment type="caution">
    <text evidence="1">The sequence shown here is derived from an EMBL/GenBank/DDBJ whole genome shotgun (WGS) entry which is preliminary data.</text>
</comment>
<organism evidence="1 2">
    <name type="scientific">Bathymodiolus thermophilus thioautotrophic gill symbiont</name>
    <dbReference type="NCBI Taxonomy" id="2360"/>
    <lineage>
        <taxon>Bacteria</taxon>
        <taxon>Pseudomonadati</taxon>
        <taxon>Pseudomonadota</taxon>
        <taxon>Gammaproteobacteria</taxon>
        <taxon>sulfur-oxidizing symbionts</taxon>
    </lineage>
</organism>
<dbReference type="AlphaFoldDB" id="A0A1J8P3X9"/>
<gene>
    <name evidence="1" type="ORF">BGC33_06965</name>
</gene>
<proteinExistence type="predicted"/>
<name>A0A1J8P3X9_9GAMM</name>
<dbReference type="EMBL" id="MIQH01000247">
    <property type="protein sequence ID" value="OJA03717.1"/>
    <property type="molecule type" value="Genomic_DNA"/>
</dbReference>
<feature type="non-terminal residue" evidence="1">
    <location>
        <position position="44"/>
    </location>
</feature>